<evidence type="ECO:0000256" key="3">
    <source>
        <dbReference type="ARBA" id="ARBA00009553"/>
    </source>
</evidence>
<feature type="binding site" evidence="11 12">
    <location>
        <begin position="434"/>
        <end position="436"/>
    </location>
    <ligand>
        <name>L-methionine</name>
        <dbReference type="ChEBI" id="CHEBI:57844"/>
    </ligand>
</feature>
<comment type="function">
    <text evidence="1 11">Catalyzes the transfer of a methyl group from 5-methyltetrahydrofolate to homocysteine resulting in methionine formation.</text>
</comment>
<comment type="caution">
    <text evidence="11">Lacks conserved residue(s) required for the propagation of feature annotation.</text>
</comment>
<comment type="catalytic activity">
    <reaction evidence="11">
        <text>5-methyltetrahydropteroyltri-L-glutamate + L-homocysteine = tetrahydropteroyltri-L-glutamate + L-methionine</text>
        <dbReference type="Rhea" id="RHEA:21196"/>
        <dbReference type="ChEBI" id="CHEBI:57844"/>
        <dbReference type="ChEBI" id="CHEBI:58140"/>
        <dbReference type="ChEBI" id="CHEBI:58199"/>
        <dbReference type="ChEBI" id="CHEBI:58207"/>
        <dbReference type="EC" id="2.1.1.14"/>
    </reaction>
</comment>
<feature type="binding site" evidence="11 12">
    <location>
        <position position="487"/>
    </location>
    <ligand>
        <name>L-methionine</name>
        <dbReference type="ChEBI" id="CHEBI:57844"/>
    </ligand>
</feature>
<comment type="cofactor">
    <cofactor evidence="11">
        <name>Zn(2+)</name>
        <dbReference type="ChEBI" id="CHEBI:29105"/>
    </cofactor>
    <text evidence="11">Binds 1 zinc ion per subunit.</text>
</comment>
<keyword evidence="6 11" id="KW-0808">Transferase</keyword>
<reference evidence="18" key="1">
    <citation type="submission" date="2015-09" db="EMBL/GenBank/DDBJ databases">
        <authorList>
            <person name="Shao Z."/>
            <person name="Wang L."/>
        </authorList>
    </citation>
    <scope>NUCLEOTIDE SEQUENCE [LARGE SCALE GENOMIC DNA]</scope>
    <source>
        <strain evidence="18">F13-1</strain>
    </source>
</reference>
<evidence type="ECO:0000313" key="18">
    <source>
        <dbReference type="Proteomes" id="UP000217763"/>
    </source>
</evidence>
<evidence type="ECO:0000259" key="15">
    <source>
        <dbReference type="Pfam" id="PF01717"/>
    </source>
</evidence>
<dbReference type="InterPro" id="IPR038071">
    <property type="entry name" value="UROD/MetE-like_sf"/>
</dbReference>
<dbReference type="SUPFAM" id="SSF51726">
    <property type="entry name" value="UROD/MetE-like"/>
    <property type="match status" value="2"/>
</dbReference>
<evidence type="ECO:0000256" key="10">
    <source>
        <dbReference type="ARBA" id="ARBA00023167"/>
    </source>
</evidence>
<keyword evidence="5 11" id="KW-0028">Amino-acid biosynthesis</keyword>
<dbReference type="UniPathway" id="UPA00051">
    <property type="reaction ID" value="UER00082"/>
</dbReference>
<dbReference type="KEGG" id="zdf:AN401_01075"/>
<feature type="binding site" evidence="13">
    <location>
        <position position="646"/>
    </location>
    <ligand>
        <name>Zn(2+)</name>
        <dbReference type="ChEBI" id="CHEBI:29105"/>
        <label>1</label>
        <note>catalytic</note>
    </ligand>
</feature>
<protein>
    <recommendedName>
        <fullName evidence="11">5-methyltetrahydropteroyltriglutamate--homocysteine methyltransferase</fullName>
        <ecNumber evidence="11">2.1.1.14</ecNumber>
    </recommendedName>
    <alternativeName>
        <fullName evidence="11">Cobalamin-independent methionine synthase</fullName>
    </alternativeName>
    <alternativeName>
        <fullName evidence="11">Methionine synthase, vitamin-B12 independent isozyme</fullName>
    </alternativeName>
</protein>
<dbReference type="Pfam" id="PF08267">
    <property type="entry name" value="Meth_synt_1"/>
    <property type="match status" value="1"/>
</dbReference>
<evidence type="ECO:0000256" key="2">
    <source>
        <dbReference type="ARBA" id="ARBA00004681"/>
    </source>
</evidence>
<dbReference type="Gene3D" id="3.20.20.210">
    <property type="match status" value="2"/>
</dbReference>
<dbReference type="GO" id="GO:0008270">
    <property type="term" value="F:zinc ion binding"/>
    <property type="evidence" value="ECO:0007669"/>
    <property type="project" value="InterPro"/>
</dbReference>
<evidence type="ECO:0000256" key="9">
    <source>
        <dbReference type="ARBA" id="ARBA00022833"/>
    </source>
</evidence>
<keyword evidence="18" id="KW-1185">Reference proteome</keyword>
<dbReference type="EC" id="2.1.1.14" evidence="11"/>
<evidence type="ECO:0000256" key="8">
    <source>
        <dbReference type="ARBA" id="ARBA00022737"/>
    </source>
</evidence>
<feature type="binding site" evidence="11">
    <location>
        <position position="487"/>
    </location>
    <ligand>
        <name>L-homocysteine</name>
        <dbReference type="ChEBI" id="CHEBI:58199"/>
    </ligand>
</feature>
<evidence type="ECO:0000256" key="4">
    <source>
        <dbReference type="ARBA" id="ARBA00022603"/>
    </source>
</evidence>
<keyword evidence="10 11" id="KW-0486">Methionine biosynthesis</keyword>
<evidence type="ECO:0000256" key="14">
    <source>
        <dbReference type="PIRSR" id="PIRSR000382-3"/>
    </source>
</evidence>
<dbReference type="GO" id="GO:0003871">
    <property type="term" value="F:5-methyltetrahydropteroyltriglutamate-homocysteine S-methyltransferase activity"/>
    <property type="evidence" value="ECO:0007669"/>
    <property type="project" value="UniProtKB-UniRule"/>
</dbReference>
<dbReference type="InterPro" id="IPR013215">
    <property type="entry name" value="Cbl-indep_Met_Synth_N"/>
</dbReference>
<accession>A0A291HK79</accession>
<dbReference type="HAMAP" id="MF_00172">
    <property type="entry name" value="Meth_synth"/>
    <property type="match status" value="1"/>
</dbReference>
<feature type="binding site" evidence="12">
    <location>
        <position position="120"/>
    </location>
    <ligand>
        <name>5-methyltetrahydropteroyltri-L-glutamate</name>
        <dbReference type="ChEBI" id="CHEBI:58207"/>
    </ligand>
</feature>
<feature type="domain" description="Cobalamin-independent methionine synthase MetE N-terminal" evidence="16">
    <location>
        <begin position="4"/>
        <end position="312"/>
    </location>
</feature>
<organism evidence="17 18">
    <name type="scientific">Zobellella denitrificans</name>
    <dbReference type="NCBI Taxonomy" id="347534"/>
    <lineage>
        <taxon>Bacteria</taxon>
        <taxon>Pseudomonadati</taxon>
        <taxon>Pseudomonadota</taxon>
        <taxon>Gammaproteobacteria</taxon>
        <taxon>Aeromonadales</taxon>
        <taxon>Aeromonadaceae</taxon>
        <taxon>Zobellella</taxon>
    </lineage>
</organism>
<evidence type="ECO:0000256" key="1">
    <source>
        <dbReference type="ARBA" id="ARBA00002777"/>
    </source>
</evidence>
<evidence type="ECO:0000256" key="12">
    <source>
        <dbReference type="PIRSR" id="PIRSR000382-1"/>
    </source>
</evidence>
<evidence type="ECO:0000256" key="11">
    <source>
        <dbReference type="HAMAP-Rule" id="MF_00172"/>
    </source>
</evidence>
<evidence type="ECO:0000256" key="6">
    <source>
        <dbReference type="ARBA" id="ARBA00022679"/>
    </source>
</evidence>
<gene>
    <name evidence="11" type="primary">metE</name>
    <name evidence="17" type="ORF">AN401_01075</name>
</gene>
<feature type="binding site" evidence="13">
    <location>
        <position position="729"/>
    </location>
    <ligand>
        <name>Zn(2+)</name>
        <dbReference type="ChEBI" id="CHEBI:29105"/>
        <label>1</label>
        <note>catalytic</note>
    </ligand>
</feature>
<dbReference type="FunFam" id="3.20.20.210:FF:000003">
    <property type="entry name" value="5-methyltetrahydropteroyltriglutamate--homocysteine methyltransferase"/>
    <property type="match status" value="1"/>
</dbReference>
<feature type="binding site" evidence="11 12">
    <location>
        <position position="602"/>
    </location>
    <ligand>
        <name>L-methionine</name>
        <dbReference type="ChEBI" id="CHEBI:57844"/>
    </ligand>
</feature>
<dbReference type="NCBIfam" id="NF003556">
    <property type="entry name" value="PRK05222.1"/>
    <property type="match status" value="1"/>
</dbReference>
<dbReference type="InterPro" id="IPR006276">
    <property type="entry name" value="Cobalamin-indep_Met_synthase"/>
</dbReference>
<dbReference type="AlphaFoldDB" id="A0A291HK79"/>
<keyword evidence="4 11" id="KW-0489">Methyltransferase</keyword>
<feature type="domain" description="Cobalamin-independent methionine synthase MetE C-terminal/archaeal" evidence="15">
    <location>
        <begin position="429"/>
        <end position="751"/>
    </location>
</feature>
<dbReference type="PIRSF" id="PIRSF000382">
    <property type="entry name" value="MeTrfase_B12_ind"/>
    <property type="match status" value="1"/>
</dbReference>
<feature type="binding site" evidence="11">
    <location>
        <position position="644"/>
    </location>
    <ligand>
        <name>Zn(2+)</name>
        <dbReference type="ChEBI" id="CHEBI:29105"/>
        <note>catalytic</note>
    </ligand>
</feature>
<comment type="pathway">
    <text evidence="2 11">Amino-acid biosynthesis; L-methionine biosynthesis via de novo pathway; L-methionine from L-homocysteine (MetE route): step 1/1.</text>
</comment>
<proteinExistence type="inferred from homology"/>
<evidence type="ECO:0000256" key="5">
    <source>
        <dbReference type="ARBA" id="ARBA00022605"/>
    </source>
</evidence>
<evidence type="ECO:0000313" key="17">
    <source>
        <dbReference type="EMBL" id="ATG72610.1"/>
    </source>
</evidence>
<evidence type="ECO:0000256" key="13">
    <source>
        <dbReference type="PIRSR" id="PIRSR000382-2"/>
    </source>
</evidence>
<evidence type="ECO:0000259" key="16">
    <source>
        <dbReference type="Pfam" id="PF08267"/>
    </source>
</evidence>
<feature type="binding site" evidence="11 12">
    <location>
        <begin position="518"/>
        <end position="519"/>
    </location>
    <ligand>
        <name>5-methyltetrahydropteroyltri-L-glutamate</name>
        <dbReference type="ChEBI" id="CHEBI:58207"/>
    </ligand>
</feature>
<dbReference type="CDD" id="cd03311">
    <property type="entry name" value="CIMS_C_terminal_like"/>
    <property type="match status" value="1"/>
</dbReference>
<dbReference type="InterPro" id="IPR002629">
    <property type="entry name" value="Met_Synth_C/arc"/>
</dbReference>
<feature type="binding site" evidence="13">
    <location>
        <position position="668"/>
    </location>
    <ligand>
        <name>Zn(2+)</name>
        <dbReference type="ChEBI" id="CHEBI:29105"/>
        <label>1</label>
        <note>catalytic</note>
    </ligand>
</feature>
<keyword evidence="9 11" id="KW-0862">Zinc</keyword>
<feature type="binding site" evidence="11">
    <location>
        <position position="646"/>
    </location>
    <ligand>
        <name>Zn(2+)</name>
        <dbReference type="ChEBI" id="CHEBI:29105"/>
        <note>catalytic</note>
    </ligand>
</feature>
<feature type="binding site" evidence="11 12">
    <location>
        <begin position="434"/>
        <end position="436"/>
    </location>
    <ligand>
        <name>L-homocysteine</name>
        <dbReference type="ChEBI" id="CHEBI:58199"/>
    </ligand>
</feature>
<feature type="binding site" evidence="11">
    <location>
        <position position="608"/>
    </location>
    <ligand>
        <name>5-methyltetrahydropteroyltri-L-glutamate</name>
        <dbReference type="ChEBI" id="CHEBI:58207"/>
    </ligand>
</feature>
<keyword evidence="8 11" id="KW-0677">Repeat</keyword>
<dbReference type="FunFam" id="3.20.20.210:FF:000002">
    <property type="entry name" value="5-methyltetrahydropteroyltriglutamate--homocysteine methyltransferase"/>
    <property type="match status" value="1"/>
</dbReference>
<dbReference type="Pfam" id="PF01717">
    <property type="entry name" value="Meth_synt_2"/>
    <property type="match status" value="1"/>
</dbReference>
<dbReference type="GO" id="GO:0071265">
    <property type="term" value="P:L-methionine biosynthetic process"/>
    <property type="evidence" value="ECO:0007669"/>
    <property type="project" value="UniProtKB-ARBA"/>
</dbReference>
<comment type="cofactor">
    <cofactor evidence="13">
        <name>Zn(2+)</name>
        <dbReference type="ChEBI" id="CHEBI:29105"/>
    </cofactor>
    <text evidence="13">Binds 2 Zn(2+) ions per subunit.</text>
</comment>
<dbReference type="Proteomes" id="UP000217763">
    <property type="component" value="Chromosome"/>
</dbReference>
<dbReference type="PANTHER" id="PTHR30519">
    <property type="entry name" value="5-METHYLTETRAHYDROPTEROYLTRIGLUTAMATE--HOMOCYSTEINE METHYLTRANSFERASE"/>
    <property type="match status" value="1"/>
</dbReference>
<feature type="binding site" evidence="11 12">
    <location>
        <position position="564"/>
    </location>
    <ligand>
        <name>5-methyltetrahydropteroyltri-L-glutamate</name>
        <dbReference type="ChEBI" id="CHEBI:58207"/>
    </ligand>
</feature>
<name>A0A291HK79_9GAMM</name>
<feature type="binding site" evidence="11">
    <location>
        <position position="668"/>
    </location>
    <ligand>
        <name>Zn(2+)</name>
        <dbReference type="ChEBI" id="CHEBI:29105"/>
        <note>catalytic</note>
    </ligand>
</feature>
<dbReference type="CDD" id="cd03312">
    <property type="entry name" value="CIMS_N_terminal_like"/>
    <property type="match status" value="1"/>
</dbReference>
<dbReference type="GO" id="GO:0032259">
    <property type="term" value="P:methylation"/>
    <property type="evidence" value="ECO:0007669"/>
    <property type="project" value="UniProtKB-KW"/>
</dbReference>
<evidence type="ECO:0000256" key="7">
    <source>
        <dbReference type="ARBA" id="ARBA00022723"/>
    </source>
</evidence>
<dbReference type="RefSeq" id="WP_096778320.1">
    <property type="nucleotide sequence ID" value="NZ_CP012621.1"/>
</dbReference>
<feature type="active site" description="Proton donor" evidence="11 14">
    <location>
        <position position="697"/>
    </location>
</feature>
<feature type="binding site" evidence="12">
    <location>
        <position position="19"/>
    </location>
    <ligand>
        <name>5-methyltetrahydropteroyltri-L-glutamate</name>
        <dbReference type="ChEBI" id="CHEBI:58207"/>
    </ligand>
</feature>
<feature type="binding site" evidence="11 12">
    <location>
        <position position="602"/>
    </location>
    <ligand>
        <name>L-homocysteine</name>
        <dbReference type="ChEBI" id="CHEBI:58199"/>
    </ligand>
</feature>
<dbReference type="EMBL" id="CP012621">
    <property type="protein sequence ID" value="ATG72610.1"/>
    <property type="molecule type" value="Genomic_DNA"/>
</dbReference>
<dbReference type="NCBIfam" id="TIGR01371">
    <property type="entry name" value="met_syn_B12ind"/>
    <property type="match status" value="1"/>
</dbReference>
<feature type="binding site" evidence="13">
    <location>
        <position position="644"/>
    </location>
    <ligand>
        <name>Zn(2+)</name>
        <dbReference type="ChEBI" id="CHEBI:29105"/>
        <label>1</label>
        <note>catalytic</note>
    </ligand>
</feature>
<comment type="similarity">
    <text evidence="3 11">Belongs to the vitamin-B12 independent methionine synthase family.</text>
</comment>
<keyword evidence="7 11" id="KW-0479">Metal-binding</keyword>
<feature type="binding site" evidence="11">
    <location>
        <position position="729"/>
    </location>
    <ligand>
        <name>Zn(2+)</name>
        <dbReference type="ChEBI" id="CHEBI:29105"/>
        <note>catalytic</note>
    </ligand>
</feature>
<sequence>MALSHNLGFPRIGTRRQLKFALESYWKGQSDAGELDIIARQTRKAARQYQQGLDLQPVGDFSFYDHVLDTSALLGVIPARFNQPADEPVSLDTYFRVARGRAPTGEDTFASEMTKWFDTNYHYLVPEITADQAFRLASTKLFDEVQEAREQGVAVKPVLLGPVTWLYLAKVKGEEFDRLTLLPRLLDAYRQILATLATQGVEWLQIDEPLLVLDLAPEWQRAVTQAYAELAQAPLKLLLTTYFAPLADNLALVSRLPVAGLHVDAVLGDSLDTIAAAWPRDRVLSVGIVNGRNIWANDLRASLNKLKPLAERYGDKLWIAPSCSLLHSPVDLDSEDQLDQELTSWLAFAAQKVQEVIILTRGINQGETAIAAELAASDARVASRQTSRRIHNEAVKARVAAIKAGDDRRGAPYAERARAQAARLRLPLFPTTTIGSFPQTAEIRALRGDHKAGSLDEQAYEEGIQQHIRQAIDEQQALGLDVFVHGEAERNDMVEYFGELLEGFALTRFGWVQSYGSRCVKPPIIFGDVWRAKPMTVSWTRYAQSLTDKPVKGMLTGPVTILSWSFPREDESDLNSAYQIALALRDEVADLEAAGVGIIQIDEPAFRELMPLRKAPQAAYLAWAEKAFRLSASVVANTTQIHTHMCYSEFNEIIESIARLDADVITIETSRSDMELLDVFRDFAYPNEIGPGVYDIHSPRIPSVPEMVKLIEKAVERLPKERIWVNPDCGLKTRNWEETRAALANMVVATRELRAAYAKAQV</sequence>
<feature type="binding site" evidence="11">
    <location>
        <position position="115"/>
    </location>
    <ligand>
        <name>5-methyltetrahydropteroyltri-L-glutamate</name>
        <dbReference type="ChEBI" id="CHEBI:58207"/>
    </ligand>
</feature>